<organism evidence="1 2">
    <name type="scientific">Nocardia yunnanensis</name>
    <dbReference type="NCBI Taxonomy" id="2382165"/>
    <lineage>
        <taxon>Bacteria</taxon>
        <taxon>Bacillati</taxon>
        <taxon>Actinomycetota</taxon>
        <taxon>Actinomycetes</taxon>
        <taxon>Mycobacteriales</taxon>
        <taxon>Nocardiaceae</taxon>
        <taxon>Nocardia</taxon>
    </lineage>
</organism>
<sequence>MVPGADPAEIRAALTPTMRAEFDREWGIVLDRAKISKSLAGVMNMLGKWRYTVVHEHRAPGAYYRLLAKAELIERTGENPDARTLGEMQALIDRRLATRE</sequence>
<reference evidence="1 2" key="1">
    <citation type="submission" date="2018-09" db="EMBL/GenBank/DDBJ databases">
        <title>Nocardia yunnanensis sp. nov., an actinomycete isolated from a soil sample.</title>
        <authorList>
            <person name="Zhang J."/>
        </authorList>
    </citation>
    <scope>NUCLEOTIDE SEQUENCE [LARGE SCALE GENOMIC DNA]</scope>
    <source>
        <strain evidence="1 2">CFHS0054</strain>
    </source>
</reference>
<name>A0A386ZF00_9NOCA</name>
<dbReference type="InterPro" id="IPR046214">
    <property type="entry name" value="DUF6247"/>
</dbReference>
<dbReference type="RefSeq" id="WP_120739235.1">
    <property type="nucleotide sequence ID" value="NZ_CP032568.1"/>
</dbReference>
<dbReference type="AlphaFoldDB" id="A0A386ZF00"/>
<proteinExistence type="predicted"/>
<keyword evidence="2" id="KW-1185">Reference proteome</keyword>
<dbReference type="Pfam" id="PF19760">
    <property type="entry name" value="DUF6247"/>
    <property type="match status" value="1"/>
</dbReference>
<dbReference type="KEGG" id="nyu:D7D52_22080"/>
<evidence type="ECO:0000313" key="1">
    <source>
        <dbReference type="EMBL" id="AYF76080.1"/>
    </source>
</evidence>
<accession>A0A386ZF00</accession>
<protein>
    <submittedName>
        <fullName evidence="1">Uncharacterized protein</fullName>
    </submittedName>
</protein>
<dbReference type="OrthoDB" id="3697826at2"/>
<dbReference type="EMBL" id="CP032568">
    <property type="protein sequence ID" value="AYF76080.1"/>
    <property type="molecule type" value="Genomic_DNA"/>
</dbReference>
<dbReference type="Proteomes" id="UP000267164">
    <property type="component" value="Chromosome"/>
</dbReference>
<evidence type="ECO:0000313" key="2">
    <source>
        <dbReference type="Proteomes" id="UP000267164"/>
    </source>
</evidence>
<gene>
    <name evidence="1" type="ORF">D7D52_22080</name>
</gene>